<gene>
    <name evidence="1" type="ORF">M747DRAFT_319377</name>
</gene>
<accession>A0A370BGN2</accession>
<protein>
    <submittedName>
        <fullName evidence="1">Uncharacterized protein</fullName>
    </submittedName>
</protein>
<organism evidence="1 2">
    <name type="scientific">Aspergillus niger ATCC 13496</name>
    <dbReference type="NCBI Taxonomy" id="1353008"/>
    <lineage>
        <taxon>Eukaryota</taxon>
        <taxon>Fungi</taxon>
        <taxon>Dikarya</taxon>
        <taxon>Ascomycota</taxon>
        <taxon>Pezizomycotina</taxon>
        <taxon>Eurotiomycetes</taxon>
        <taxon>Eurotiomycetidae</taxon>
        <taxon>Eurotiales</taxon>
        <taxon>Aspergillaceae</taxon>
        <taxon>Aspergillus</taxon>
        <taxon>Aspergillus subgen. Circumdati</taxon>
    </lineage>
</organism>
<dbReference type="EMBL" id="KZ851963">
    <property type="protein sequence ID" value="RDH14597.1"/>
    <property type="molecule type" value="Genomic_DNA"/>
</dbReference>
<dbReference type="VEuPathDB" id="FungiDB:M747DRAFT_319377"/>
<reference evidence="1 2" key="1">
    <citation type="submission" date="2018-07" db="EMBL/GenBank/DDBJ databases">
        <title>Section-level genome sequencing of Aspergillus section Nigri to investigate inter- and intra-species variation.</title>
        <authorList>
            <consortium name="DOE Joint Genome Institute"/>
            <person name="Vesth T.C."/>
            <person name="Nybo J.L."/>
            <person name="Theobald S."/>
            <person name="Frisvad J.C."/>
            <person name="Larsen T.O."/>
            <person name="Nielsen K.F."/>
            <person name="Hoof J.B."/>
            <person name="Brandl J."/>
            <person name="Salamov A."/>
            <person name="Riley R."/>
            <person name="Gladden J.M."/>
            <person name="Phatale P."/>
            <person name="Nielsen M.T."/>
            <person name="Lyhne E.K."/>
            <person name="Kogle M.E."/>
            <person name="Strasser K."/>
            <person name="McDonnell E."/>
            <person name="Barry K."/>
            <person name="Clum A."/>
            <person name="Chen C."/>
            <person name="Nolan M."/>
            <person name="Sandor L."/>
            <person name="Kuo A."/>
            <person name="Lipzen A."/>
            <person name="Hainaut M."/>
            <person name="Drula E."/>
            <person name="Tsang A."/>
            <person name="Magnuson J.K."/>
            <person name="Henrissat B."/>
            <person name="Wiebenga A."/>
            <person name="Simmons B.A."/>
            <person name="Makela M.R."/>
            <person name="De vries R.P."/>
            <person name="Grigoriev I.V."/>
            <person name="Mortensen U.H."/>
            <person name="Baker S.E."/>
            <person name="Andersen M.R."/>
        </authorList>
    </citation>
    <scope>NUCLEOTIDE SEQUENCE [LARGE SCALE GENOMIC DNA]</scope>
    <source>
        <strain evidence="1 2">ATCC 13496</strain>
    </source>
</reference>
<dbReference type="AlphaFoldDB" id="A0A370BGN2"/>
<proteinExistence type="predicted"/>
<evidence type="ECO:0000313" key="1">
    <source>
        <dbReference type="EMBL" id="RDH14597.1"/>
    </source>
</evidence>
<evidence type="ECO:0000313" key="2">
    <source>
        <dbReference type="Proteomes" id="UP000253845"/>
    </source>
</evidence>
<name>A0A370BGN2_ASPNG</name>
<sequence>MTKHDAAYHFIRVVDIFLVFFGKLRVNEILQVNVPERQLKLEVPVREAQTDIPSNETITSYFECHVDQWIRVVDTGIFDKWRGIARFLAQREVRTGSRYHHQDRRVPVHYLSGHRPSASFGAERLRVASHIVSRQRGQAYSLFGHALQGRSKRKQKNAARSVLYCYLERRSGKSAKGQLMHISSIVSRMLSGSGSGLRPSSVTNSFVSVQDSTPKQWEHSRVLTKNNEYIVRKRVLTRVGHPRQYTGNSRGPQSICG</sequence>
<dbReference type="Proteomes" id="UP000253845">
    <property type="component" value="Unassembled WGS sequence"/>
</dbReference>